<proteinExistence type="predicted"/>
<protein>
    <submittedName>
        <fullName evidence="1">Uncharacterized protein</fullName>
    </submittedName>
</protein>
<reference evidence="1" key="1">
    <citation type="submission" date="2024-03" db="EMBL/GenBank/DDBJ databases">
        <authorList>
            <consortium name="ELIXIR-Norway"/>
            <consortium name="Elixir Norway"/>
        </authorList>
    </citation>
    <scope>NUCLEOTIDE SEQUENCE</scope>
</reference>
<evidence type="ECO:0000313" key="2">
    <source>
        <dbReference type="Proteomes" id="UP001497522"/>
    </source>
</evidence>
<dbReference type="Proteomes" id="UP001497522">
    <property type="component" value="Chromosome 13"/>
</dbReference>
<sequence>MWSLGLLELGVSSGIEAIRNLCGVPSTTVLWKPSFLNCCSASSGFFHTQPSWSSRSSSSKNNNNHFDEMTLMGSDGMGGELVTTITSLLLLKLRNLLPGSSVSDTSSYVFKIV</sequence>
<evidence type="ECO:0000313" key="1">
    <source>
        <dbReference type="EMBL" id="CAK9863666.1"/>
    </source>
</evidence>
<accession>A0ABP1AMT2</accession>
<gene>
    <name evidence="1" type="ORF">CSSPJE1EN2_LOCUS6661</name>
</gene>
<keyword evidence="2" id="KW-1185">Reference proteome</keyword>
<organism evidence="1 2">
    <name type="scientific">Sphagnum jensenii</name>
    <dbReference type="NCBI Taxonomy" id="128206"/>
    <lineage>
        <taxon>Eukaryota</taxon>
        <taxon>Viridiplantae</taxon>
        <taxon>Streptophyta</taxon>
        <taxon>Embryophyta</taxon>
        <taxon>Bryophyta</taxon>
        <taxon>Sphagnophytina</taxon>
        <taxon>Sphagnopsida</taxon>
        <taxon>Sphagnales</taxon>
        <taxon>Sphagnaceae</taxon>
        <taxon>Sphagnum</taxon>
    </lineage>
</organism>
<name>A0ABP1AMT2_9BRYO</name>
<dbReference type="EMBL" id="OZ023714">
    <property type="protein sequence ID" value="CAK9863666.1"/>
    <property type="molecule type" value="Genomic_DNA"/>
</dbReference>